<name>A0A7C4NMZ7_STAMA</name>
<feature type="domain" description="Bacterial type II secretion system protein E" evidence="2">
    <location>
        <begin position="184"/>
        <end position="395"/>
    </location>
</feature>
<evidence type="ECO:0000313" key="3">
    <source>
        <dbReference type="EMBL" id="HGQ74167.1"/>
    </source>
</evidence>
<organism evidence="3">
    <name type="scientific">Staphylothermus marinus</name>
    <dbReference type="NCBI Taxonomy" id="2280"/>
    <lineage>
        <taxon>Archaea</taxon>
        <taxon>Thermoproteota</taxon>
        <taxon>Thermoprotei</taxon>
        <taxon>Desulfurococcales</taxon>
        <taxon>Desulfurococcaceae</taxon>
        <taxon>Staphylothermus</taxon>
    </lineage>
</organism>
<evidence type="ECO:0000259" key="2">
    <source>
        <dbReference type="Pfam" id="PF00437"/>
    </source>
</evidence>
<reference evidence="3" key="1">
    <citation type="journal article" date="2020" name="mSystems">
        <title>Genome- and Community-Level Interaction Insights into Carbon Utilization and Element Cycling Functions of Hydrothermarchaeota in Hydrothermal Sediment.</title>
        <authorList>
            <person name="Zhou Z."/>
            <person name="Liu Y."/>
            <person name="Xu W."/>
            <person name="Pan J."/>
            <person name="Luo Z.H."/>
            <person name="Li M."/>
        </authorList>
    </citation>
    <scope>NUCLEOTIDE SEQUENCE [LARGE SCALE GENOMIC DNA]</scope>
    <source>
        <strain evidence="3">SpSt-648</strain>
    </source>
</reference>
<evidence type="ECO:0000256" key="1">
    <source>
        <dbReference type="ARBA" id="ARBA00006611"/>
    </source>
</evidence>
<dbReference type="AlphaFoldDB" id="A0A7C4NMZ7"/>
<dbReference type="InterPro" id="IPR001482">
    <property type="entry name" value="T2SS/T4SS_dom"/>
</dbReference>
<dbReference type="Gene3D" id="3.30.450.380">
    <property type="match status" value="1"/>
</dbReference>
<dbReference type="SUPFAM" id="SSF52540">
    <property type="entry name" value="P-loop containing nucleoside triphosphate hydrolases"/>
    <property type="match status" value="1"/>
</dbReference>
<dbReference type="InterPro" id="IPR027417">
    <property type="entry name" value="P-loop_NTPase"/>
</dbReference>
<dbReference type="EMBL" id="DTBP01000024">
    <property type="protein sequence ID" value="HGQ74167.1"/>
    <property type="molecule type" value="Genomic_DNA"/>
</dbReference>
<gene>
    <name evidence="3" type="ORF">ENU20_03725</name>
</gene>
<dbReference type="PANTHER" id="PTHR30486:SF6">
    <property type="entry name" value="TYPE IV PILUS RETRACTATION ATPASE PILT"/>
    <property type="match status" value="1"/>
</dbReference>
<comment type="caution">
    <text evidence="3">The sequence shown here is derived from an EMBL/GenBank/DDBJ whole genome shotgun (WGS) entry which is preliminary data.</text>
</comment>
<dbReference type="GO" id="GO:0016887">
    <property type="term" value="F:ATP hydrolysis activity"/>
    <property type="evidence" value="ECO:0007669"/>
    <property type="project" value="InterPro"/>
</dbReference>
<sequence length="507" mass="58039">MAYRKAIALTRRVSVKPTNVKVTDTYMEYMIGPARVKITFETPPKYNVYEPTLSEDGQKLLERVIEELYLSLSYEEAKDPEKVVAHAEKIAAVLKGLHIFRREYEAFRYMLLREIQGYGRLDVLFKDPYVEEISIEGSGVPVAIIHKEVPGARWIDTNIVFADDDELNAYLTWVSQKVGVVPSTAFPIVEYSLPEGHRVIVFFGREVTGRGPGLTVRKFPEEPFNAPKLLAYGTLSPLMMAYLWLFVENKAFIFVIGEMASGKTTTLQSLLTLVPIDAKIVTIEDTPELRLPHTHWQPLYTRTSFAVSESGSRTDIGLMELLKASLRTRADYVIVGESRGPEVQYLVQAAAMGQGSMSTFHAGSAYEALVRLRSPPLNVQESFLALIWAVALMRRVLSPQGRWVRRIVRIWEIIASERGVEPMEMFQWDPTTDTFVPDDPEEVVRRSFRLKMLSEIRGWSEEELLFELKSRMEFLKKLVDEGVTSFEIASKRIMEFYKEKMEKRIKK</sequence>
<protein>
    <recommendedName>
        <fullName evidence="2">Bacterial type II secretion system protein E domain-containing protein</fullName>
    </recommendedName>
</protein>
<comment type="similarity">
    <text evidence="1">Belongs to the GSP E family.</text>
</comment>
<dbReference type="InterPro" id="IPR050921">
    <property type="entry name" value="T4SS_GSP_E_ATPase"/>
</dbReference>
<accession>A0A7C4NMZ7</accession>
<dbReference type="PANTHER" id="PTHR30486">
    <property type="entry name" value="TWITCHING MOTILITY PROTEIN PILT"/>
    <property type="match status" value="1"/>
</dbReference>
<dbReference type="Pfam" id="PF00437">
    <property type="entry name" value="T2SSE"/>
    <property type="match status" value="1"/>
</dbReference>
<dbReference type="Gene3D" id="3.40.50.300">
    <property type="entry name" value="P-loop containing nucleotide triphosphate hydrolases"/>
    <property type="match status" value="1"/>
</dbReference>
<proteinExistence type="inferred from homology"/>